<reference evidence="1" key="1">
    <citation type="submission" date="2020-05" db="EMBL/GenBank/DDBJ databases">
        <title>WGS assembly of Panicum virgatum.</title>
        <authorList>
            <person name="Lovell J.T."/>
            <person name="Jenkins J."/>
            <person name="Shu S."/>
            <person name="Juenger T.E."/>
            <person name="Schmutz J."/>
        </authorList>
    </citation>
    <scope>NUCLEOTIDE SEQUENCE</scope>
    <source>
        <strain evidence="1">AP13</strain>
    </source>
</reference>
<keyword evidence="2" id="KW-1185">Reference proteome</keyword>
<gene>
    <name evidence="1" type="ORF">PVAP13_6KG343100</name>
</gene>
<name>A0A8T0RJF1_PANVG</name>
<evidence type="ECO:0000313" key="1">
    <source>
        <dbReference type="EMBL" id="KAG2584789.1"/>
    </source>
</evidence>
<dbReference type="Proteomes" id="UP000823388">
    <property type="component" value="Chromosome 6K"/>
</dbReference>
<protein>
    <submittedName>
        <fullName evidence="1">Uncharacterized protein</fullName>
    </submittedName>
</protein>
<evidence type="ECO:0000313" key="2">
    <source>
        <dbReference type="Proteomes" id="UP000823388"/>
    </source>
</evidence>
<dbReference type="AlphaFoldDB" id="A0A8T0RJF1"/>
<comment type="caution">
    <text evidence="1">The sequence shown here is derived from an EMBL/GenBank/DDBJ whole genome shotgun (WGS) entry which is preliminary data.</text>
</comment>
<organism evidence="1 2">
    <name type="scientific">Panicum virgatum</name>
    <name type="common">Blackwell switchgrass</name>
    <dbReference type="NCBI Taxonomy" id="38727"/>
    <lineage>
        <taxon>Eukaryota</taxon>
        <taxon>Viridiplantae</taxon>
        <taxon>Streptophyta</taxon>
        <taxon>Embryophyta</taxon>
        <taxon>Tracheophyta</taxon>
        <taxon>Spermatophyta</taxon>
        <taxon>Magnoliopsida</taxon>
        <taxon>Liliopsida</taxon>
        <taxon>Poales</taxon>
        <taxon>Poaceae</taxon>
        <taxon>PACMAD clade</taxon>
        <taxon>Panicoideae</taxon>
        <taxon>Panicodae</taxon>
        <taxon>Paniceae</taxon>
        <taxon>Panicinae</taxon>
        <taxon>Panicum</taxon>
        <taxon>Panicum sect. Hiantes</taxon>
    </lineage>
</organism>
<sequence length="120" mass="13717">MDKERPWPFTIQNTHPLPTIFITRAPRGCWTIPSFKSTVSCRNCTDGHSASTRLLRQAAWREGPAIKFRQQALIKKREGRIASLFIDAKKPPPRRTSLREGIIRQAFITTAGRSLKTFLL</sequence>
<accession>A0A8T0RJF1</accession>
<proteinExistence type="predicted"/>
<dbReference type="EMBL" id="CM029047">
    <property type="protein sequence ID" value="KAG2584789.1"/>
    <property type="molecule type" value="Genomic_DNA"/>
</dbReference>